<dbReference type="InterPro" id="IPR013216">
    <property type="entry name" value="Methyltransf_11"/>
</dbReference>
<accession>A0AAF0EAX8</accession>
<dbReference type="Proteomes" id="UP001220961">
    <property type="component" value="Chromosome 8"/>
</dbReference>
<reference evidence="2" key="1">
    <citation type="submission" date="2023-03" db="EMBL/GenBank/DDBJ databases">
        <title>Mating type loci evolution in Malassezia.</title>
        <authorList>
            <person name="Coelho M.A."/>
        </authorList>
    </citation>
    <scope>NUCLEOTIDE SEQUENCE</scope>
    <source>
        <strain evidence="2">CBS 10434</strain>
    </source>
</reference>
<protein>
    <recommendedName>
        <fullName evidence="1">Methyltransferase type 11 domain-containing protein</fullName>
    </recommendedName>
</protein>
<proteinExistence type="predicted"/>
<gene>
    <name evidence="2" type="ORF">MCAP1_003527</name>
</gene>
<evidence type="ECO:0000313" key="3">
    <source>
        <dbReference type="Proteomes" id="UP001220961"/>
    </source>
</evidence>
<dbReference type="InterPro" id="IPR029063">
    <property type="entry name" value="SAM-dependent_MTases_sf"/>
</dbReference>
<dbReference type="AlphaFoldDB" id="A0AAF0EAX8"/>
<keyword evidence="3" id="KW-1185">Reference proteome</keyword>
<feature type="domain" description="Methyltransferase type 11" evidence="1">
    <location>
        <begin position="49"/>
        <end position="81"/>
    </location>
</feature>
<dbReference type="Gene3D" id="3.40.50.150">
    <property type="entry name" value="Vaccinia Virus protein VP39"/>
    <property type="match status" value="1"/>
</dbReference>
<dbReference type="EMBL" id="CP119915">
    <property type="protein sequence ID" value="WFD21266.1"/>
    <property type="molecule type" value="Genomic_DNA"/>
</dbReference>
<organism evidence="2 3">
    <name type="scientific">Malassezia caprae</name>
    <dbReference type="NCBI Taxonomy" id="1381934"/>
    <lineage>
        <taxon>Eukaryota</taxon>
        <taxon>Fungi</taxon>
        <taxon>Dikarya</taxon>
        <taxon>Basidiomycota</taxon>
        <taxon>Ustilaginomycotina</taxon>
        <taxon>Malasseziomycetes</taxon>
        <taxon>Malasseziales</taxon>
        <taxon>Malasseziaceae</taxon>
        <taxon>Malassezia</taxon>
    </lineage>
</organism>
<dbReference type="Pfam" id="PF08241">
    <property type="entry name" value="Methyltransf_11"/>
    <property type="match status" value="1"/>
</dbReference>
<dbReference type="SUPFAM" id="SSF53335">
    <property type="entry name" value="S-adenosyl-L-methionine-dependent methyltransferases"/>
    <property type="match status" value="1"/>
</dbReference>
<sequence length="197" mass="22236">MLEHLRRVLGDRDAGLVADLKAQGRLRPEARVWADEGAFDDFQAGTGNDLVVIAQAWHWCPDFDAALRHIAASLRPGGVLALLWNLEDRDADRHMLWHAMYDTPAFREHFCALTPVHMKRSLPTTLQGVLDRMLSKSYISVLDAATQAQLVRQVQAVFDGGLCGREMLDEAQGVWSYPYQTGTQAPLTSDLYMFRRR</sequence>
<evidence type="ECO:0000259" key="1">
    <source>
        <dbReference type="Pfam" id="PF08241"/>
    </source>
</evidence>
<name>A0AAF0EAX8_9BASI</name>
<evidence type="ECO:0000313" key="2">
    <source>
        <dbReference type="EMBL" id="WFD21266.1"/>
    </source>
</evidence>
<dbReference type="GO" id="GO:0008757">
    <property type="term" value="F:S-adenosylmethionine-dependent methyltransferase activity"/>
    <property type="evidence" value="ECO:0007669"/>
    <property type="project" value="InterPro"/>
</dbReference>